<dbReference type="InterPro" id="IPR009057">
    <property type="entry name" value="Homeodomain-like_sf"/>
</dbReference>
<feature type="transmembrane region" description="Helical" evidence="4">
    <location>
        <begin position="32"/>
        <end position="53"/>
    </location>
</feature>
<evidence type="ECO:0000256" key="2">
    <source>
        <dbReference type="ARBA" id="ARBA00023125"/>
    </source>
</evidence>
<dbReference type="PRINTS" id="PR00032">
    <property type="entry name" value="HTHARAC"/>
</dbReference>
<comment type="caution">
    <text evidence="6">The sequence shown here is derived from an EMBL/GenBank/DDBJ whole genome shotgun (WGS) entry which is preliminary data.</text>
</comment>
<keyword evidence="4" id="KW-1133">Transmembrane helix</keyword>
<evidence type="ECO:0000313" key="6">
    <source>
        <dbReference type="EMBL" id="NBD24529.1"/>
    </source>
</evidence>
<evidence type="ECO:0000313" key="7">
    <source>
        <dbReference type="Proteomes" id="UP000665561"/>
    </source>
</evidence>
<keyword evidence="3" id="KW-0804">Transcription</keyword>
<reference evidence="6 7" key="1">
    <citation type="submission" date="2020-01" db="EMBL/GenBank/DDBJ databases">
        <title>Paenibacillus soybeanensis sp. nov. isolated from the nodules of soybean (Glycine max(L.) Merr).</title>
        <authorList>
            <person name="Wang H."/>
        </authorList>
    </citation>
    <scope>NUCLEOTIDE SEQUENCE [LARGE SCALE GENOMIC DNA]</scope>
    <source>
        <strain evidence="6 7">T1</strain>
    </source>
</reference>
<keyword evidence="7" id="KW-1185">Reference proteome</keyword>
<dbReference type="Gene3D" id="1.10.10.60">
    <property type="entry name" value="Homeodomain-like"/>
    <property type="match status" value="2"/>
</dbReference>
<feature type="transmembrane region" description="Helical" evidence="4">
    <location>
        <begin position="322"/>
        <end position="340"/>
    </location>
</feature>
<dbReference type="PROSITE" id="PS01124">
    <property type="entry name" value="HTH_ARAC_FAMILY_2"/>
    <property type="match status" value="1"/>
</dbReference>
<keyword evidence="4" id="KW-0472">Membrane</keyword>
<keyword evidence="2" id="KW-0238">DNA-binding</keyword>
<evidence type="ECO:0000256" key="3">
    <source>
        <dbReference type="ARBA" id="ARBA00023163"/>
    </source>
</evidence>
<dbReference type="PANTHER" id="PTHR43280:SF2">
    <property type="entry name" value="HTH-TYPE TRANSCRIPTIONAL REGULATOR EXSA"/>
    <property type="match status" value="1"/>
</dbReference>
<dbReference type="SMART" id="SM00342">
    <property type="entry name" value="HTH_ARAC"/>
    <property type="match status" value="1"/>
</dbReference>
<proteinExistence type="predicted"/>
<protein>
    <submittedName>
        <fullName evidence="6">Helix-turn-helix domain-containing protein</fullName>
    </submittedName>
</protein>
<evidence type="ECO:0000256" key="4">
    <source>
        <dbReference type="SAM" id="Phobius"/>
    </source>
</evidence>
<feature type="domain" description="HTH araC/xylS-type" evidence="5">
    <location>
        <begin position="692"/>
        <end position="791"/>
    </location>
</feature>
<accession>A0ABW9XPG6</accession>
<evidence type="ECO:0000256" key="1">
    <source>
        <dbReference type="ARBA" id="ARBA00023015"/>
    </source>
</evidence>
<keyword evidence="4" id="KW-0812">Transmembrane</keyword>
<feature type="transmembrane region" description="Helical" evidence="4">
    <location>
        <begin position="606"/>
        <end position="629"/>
    </location>
</feature>
<dbReference type="RefSeq" id="WP_161743326.1">
    <property type="nucleotide sequence ID" value="NZ_JAAAMV010000007.1"/>
</dbReference>
<dbReference type="Pfam" id="PF12833">
    <property type="entry name" value="HTH_18"/>
    <property type="match status" value="1"/>
</dbReference>
<dbReference type="EMBL" id="JAAAMV010000007">
    <property type="protein sequence ID" value="NBD24529.1"/>
    <property type="molecule type" value="Genomic_DNA"/>
</dbReference>
<dbReference type="Proteomes" id="UP000665561">
    <property type="component" value="Unassembled WGS sequence"/>
</dbReference>
<dbReference type="SUPFAM" id="SSF46689">
    <property type="entry name" value="Homeodomain-like"/>
    <property type="match status" value="1"/>
</dbReference>
<organism evidence="6 7">
    <name type="scientific">Paenibacillus glycinis</name>
    <dbReference type="NCBI Taxonomy" id="2697035"/>
    <lineage>
        <taxon>Bacteria</taxon>
        <taxon>Bacillati</taxon>
        <taxon>Bacillota</taxon>
        <taxon>Bacilli</taxon>
        <taxon>Bacillales</taxon>
        <taxon>Paenibacillaceae</taxon>
        <taxon>Paenibacillus</taxon>
    </lineage>
</organism>
<sequence length="796" mass="90452">MSKTANEDRPAWKGAAMNILRMYRSKKYLRRIVLSFSVLVLMLLVVFSGTLYINAEKIILTMQREANTKVLSQIKFNMTYLNDVIQRLAMSLYYDNDIIPLMTASEDSDIFDTLTKRSRIDKFADYTPFIHSIMIYNAKTDRFLWGGDPAVQERDAPIYANMRALFTGSEPLPKLEMVPMSLSEDGNRADVFSIFDYDSIGYRQGESVFVLNVRPQWLFDNIKLINQLAWQENENVFILADDGRILSPDSAAPPIDEAFKKAILNHVHQEQAKDTGTFKYSLGSKPKIVNYLGTGINGWTLISIQSYDTLVSKADALKNTSIVLTVVFLLLALLATLGIAHRLYRPLGKLVSFVRQDSDVEAGPKPPDGDELSYMSSIYAETRNRLLSARSEQVTTRHIVRSYSIRKIMTDSAAMPLAELSELIQAHKLQINPEGPYLICVMKLDERNGASGREDDPDRRLLRFAIANIAQELLARTYPIETVEMKNDHVAAVIGLPDASASALGHIRQEIAGIQDVIAKMYRATFSAALSEDVQAYRSVHNHYASCLQQIRYTLAFGRQSIITPSMIRDNLSSAEAALPPELEKKLTESMKSNQDEAFEKTLDKIFAFIASLNYDYMVYMALHVFILMKQVIKEMNAIRIVSLPSEQGDINQKIMDCASLEDMKRILLDLYRGMNESKRSPEQERNEILADTVRDIIMQNYADTNLSLQMIGDMMKLSPDYIGKLFKKHQGLSVAEYINDARLRQAVNYLEQGDHTINDLIERIGFGTRSNFFRLFKNKYGTTPKEYRIKRNLTE</sequence>
<name>A0ABW9XPG6_9BACL</name>
<keyword evidence="1" id="KW-0805">Transcription regulation</keyword>
<gene>
    <name evidence="6" type="ORF">GT019_11660</name>
</gene>
<dbReference type="InterPro" id="IPR018062">
    <property type="entry name" value="HTH_AraC-typ_CS"/>
</dbReference>
<evidence type="ECO:0000259" key="5">
    <source>
        <dbReference type="PROSITE" id="PS01124"/>
    </source>
</evidence>
<dbReference type="PANTHER" id="PTHR43280">
    <property type="entry name" value="ARAC-FAMILY TRANSCRIPTIONAL REGULATOR"/>
    <property type="match status" value="1"/>
</dbReference>
<dbReference type="InterPro" id="IPR020449">
    <property type="entry name" value="Tscrpt_reg_AraC-type_HTH"/>
</dbReference>
<dbReference type="InterPro" id="IPR018060">
    <property type="entry name" value="HTH_AraC"/>
</dbReference>
<dbReference type="PROSITE" id="PS00041">
    <property type="entry name" value="HTH_ARAC_FAMILY_1"/>
    <property type="match status" value="1"/>
</dbReference>